<dbReference type="STRING" id="29367.CLPUN_35660"/>
<evidence type="ECO:0000313" key="2">
    <source>
        <dbReference type="Proteomes" id="UP000190890"/>
    </source>
</evidence>
<dbReference type="RefSeq" id="WP_242954172.1">
    <property type="nucleotide sequence ID" value="NZ_LZZM01000190.1"/>
</dbReference>
<protein>
    <submittedName>
        <fullName evidence="1">Uncharacterized protein</fullName>
    </submittedName>
</protein>
<dbReference type="Proteomes" id="UP000190890">
    <property type="component" value="Unassembled WGS sequence"/>
</dbReference>
<evidence type="ECO:0000313" key="1">
    <source>
        <dbReference type="EMBL" id="OOM75129.1"/>
    </source>
</evidence>
<name>A0A1S8TBY7_9CLOT</name>
<organism evidence="1 2">
    <name type="scientific">Clostridium puniceum</name>
    <dbReference type="NCBI Taxonomy" id="29367"/>
    <lineage>
        <taxon>Bacteria</taxon>
        <taxon>Bacillati</taxon>
        <taxon>Bacillota</taxon>
        <taxon>Clostridia</taxon>
        <taxon>Eubacteriales</taxon>
        <taxon>Clostridiaceae</taxon>
        <taxon>Clostridium</taxon>
    </lineage>
</organism>
<keyword evidence="2" id="KW-1185">Reference proteome</keyword>
<dbReference type="EMBL" id="LZZM01000190">
    <property type="protein sequence ID" value="OOM75129.1"/>
    <property type="molecule type" value="Genomic_DNA"/>
</dbReference>
<comment type="caution">
    <text evidence="1">The sequence shown here is derived from an EMBL/GenBank/DDBJ whole genome shotgun (WGS) entry which is preliminary data.</text>
</comment>
<reference evidence="1 2" key="1">
    <citation type="submission" date="2016-05" db="EMBL/GenBank/DDBJ databases">
        <title>Microbial solvent formation.</title>
        <authorList>
            <person name="Poehlein A."/>
            <person name="Montoya Solano J.D."/>
            <person name="Flitsch S."/>
            <person name="Krabben P."/>
            <person name="Duerre P."/>
            <person name="Daniel R."/>
        </authorList>
    </citation>
    <scope>NUCLEOTIDE SEQUENCE [LARGE SCALE GENOMIC DNA]</scope>
    <source>
        <strain evidence="1 2">DSM 2619</strain>
    </source>
</reference>
<sequence length="80" mass="9565">MDQLIELRKRYNFLLERNKKAEEYFKTHTLKECIKKEFKGKTPLYGFYEIIIDLSGLIIEIEEYTGQSMTHDELINGFKA</sequence>
<gene>
    <name evidence="1" type="ORF">CLPUN_35660</name>
</gene>
<accession>A0A1S8TBY7</accession>
<proteinExistence type="predicted"/>
<dbReference type="AlphaFoldDB" id="A0A1S8TBY7"/>